<organism evidence="5 6">
    <name type="scientific">Dovyalis caffra</name>
    <dbReference type="NCBI Taxonomy" id="77055"/>
    <lineage>
        <taxon>Eukaryota</taxon>
        <taxon>Viridiplantae</taxon>
        <taxon>Streptophyta</taxon>
        <taxon>Embryophyta</taxon>
        <taxon>Tracheophyta</taxon>
        <taxon>Spermatophyta</taxon>
        <taxon>Magnoliopsida</taxon>
        <taxon>eudicotyledons</taxon>
        <taxon>Gunneridae</taxon>
        <taxon>Pentapetalae</taxon>
        <taxon>rosids</taxon>
        <taxon>fabids</taxon>
        <taxon>Malpighiales</taxon>
        <taxon>Salicaceae</taxon>
        <taxon>Flacourtieae</taxon>
        <taxon>Dovyalis</taxon>
    </lineage>
</organism>
<dbReference type="PANTHER" id="PTHR11741:SF0">
    <property type="entry name" value="ELONGATION FACTOR TS, MITOCHONDRIAL"/>
    <property type="match status" value="1"/>
</dbReference>
<keyword evidence="3" id="KW-0496">Mitochondrion</keyword>
<dbReference type="GO" id="GO:0003746">
    <property type="term" value="F:translation elongation factor activity"/>
    <property type="evidence" value="ECO:0007669"/>
    <property type="project" value="UniProtKB-UniRule"/>
</dbReference>
<dbReference type="PANTHER" id="PTHR11741">
    <property type="entry name" value="ELONGATION FACTOR TS"/>
    <property type="match status" value="1"/>
</dbReference>
<dbReference type="EMBL" id="CAWUPB010001010">
    <property type="protein sequence ID" value="CAK7337155.1"/>
    <property type="molecule type" value="Genomic_DNA"/>
</dbReference>
<dbReference type="InterPro" id="IPR014039">
    <property type="entry name" value="Transl_elong_EFTs/EF1B_dimer"/>
</dbReference>
<sequence length="262" mass="28356">MKKSGRTATDQGLLALAQNEGMAAVVELNCKTDFVARNEIFLYLALLVENASQLVSGVHPVGLESLEVLKLNLEHPKISGDTTVQNAITEVAAIMGENVRLRRDFLMSAPSPGVLSTYLDTILNQPLANSHRMLNSLGRIAGLLSLEIEDGNSQLDALQCVGSELAVHLMAAKPLFVTKEDISSDALESELEILKSQRLPCCPTGAAQQFIQGSGFTREDREFFQNGSWIWNSKENIPSLVGTFETILSKPGGNSVCNTLTL</sequence>
<protein>
    <recommendedName>
        <fullName evidence="3">Elongation factor Ts, mitochondrial</fullName>
        <shortName evidence="3">EF-Ts</shortName>
        <shortName evidence="3">EF-TsMt</shortName>
    </recommendedName>
</protein>
<accession>A0AAV1RK86</accession>
<evidence type="ECO:0000313" key="6">
    <source>
        <dbReference type="Proteomes" id="UP001314170"/>
    </source>
</evidence>
<comment type="subcellular location">
    <subcellularLocation>
        <location evidence="3">Mitochondrion</location>
    </subcellularLocation>
</comment>
<gene>
    <name evidence="3" type="primary">EFTS</name>
    <name evidence="5" type="ORF">DCAF_LOCUS12182</name>
</gene>
<evidence type="ECO:0000256" key="1">
    <source>
        <dbReference type="ARBA" id="ARBA00022768"/>
    </source>
</evidence>
<evidence type="ECO:0000256" key="2">
    <source>
        <dbReference type="ARBA" id="ARBA00022917"/>
    </source>
</evidence>
<name>A0AAV1RK86_9ROSI</name>
<dbReference type="Pfam" id="PF00889">
    <property type="entry name" value="EF_TS"/>
    <property type="match status" value="1"/>
</dbReference>
<dbReference type="InterPro" id="IPR036402">
    <property type="entry name" value="EF-Ts_dimer_sf"/>
</dbReference>
<dbReference type="InterPro" id="IPR001816">
    <property type="entry name" value="Transl_elong_EFTs/EF1B"/>
</dbReference>
<reference evidence="5 6" key="1">
    <citation type="submission" date="2024-01" db="EMBL/GenBank/DDBJ databases">
        <authorList>
            <person name="Waweru B."/>
        </authorList>
    </citation>
    <scope>NUCLEOTIDE SEQUENCE [LARGE SCALE GENOMIC DNA]</scope>
</reference>
<dbReference type="AlphaFoldDB" id="A0AAV1RK86"/>
<evidence type="ECO:0000256" key="3">
    <source>
        <dbReference type="HAMAP-Rule" id="MF_03135"/>
    </source>
</evidence>
<dbReference type="Proteomes" id="UP001314170">
    <property type="component" value="Unassembled WGS sequence"/>
</dbReference>
<comment type="similarity">
    <text evidence="3">Belongs to the EF-Ts family.</text>
</comment>
<proteinExistence type="inferred from homology"/>
<dbReference type="Gene3D" id="1.10.286.20">
    <property type="match status" value="1"/>
</dbReference>
<feature type="domain" description="Translation elongation factor EFTs/EF1B dimerisation" evidence="4">
    <location>
        <begin position="23"/>
        <end position="213"/>
    </location>
</feature>
<dbReference type="HAMAP" id="MF_00050">
    <property type="entry name" value="EF_Ts"/>
    <property type="match status" value="1"/>
</dbReference>
<evidence type="ECO:0000259" key="4">
    <source>
        <dbReference type="Pfam" id="PF00889"/>
    </source>
</evidence>
<keyword evidence="6" id="KW-1185">Reference proteome</keyword>
<evidence type="ECO:0000313" key="5">
    <source>
        <dbReference type="EMBL" id="CAK7337155.1"/>
    </source>
</evidence>
<keyword evidence="2 3" id="KW-0648">Protein biosynthesis</keyword>
<dbReference type="Gene3D" id="3.30.479.20">
    <property type="entry name" value="Elongation factor Ts, dimerisation domain"/>
    <property type="match status" value="2"/>
</dbReference>
<dbReference type="GO" id="GO:0005739">
    <property type="term" value="C:mitochondrion"/>
    <property type="evidence" value="ECO:0007669"/>
    <property type="project" value="UniProtKB-SubCell"/>
</dbReference>
<dbReference type="GO" id="GO:0070125">
    <property type="term" value="P:mitochondrial translational elongation"/>
    <property type="evidence" value="ECO:0007669"/>
    <property type="project" value="TreeGrafter"/>
</dbReference>
<comment type="function">
    <text evidence="3">Associates with the EF-Tu.GDP complex and induces the exchange of GDP to GTP. It remains bound to the aminoacyl-tRNA.EF-Tu.GTP complex up to the GTP hydrolysis stage on the ribosome.</text>
</comment>
<keyword evidence="1 3" id="KW-0251">Elongation factor</keyword>
<dbReference type="SUPFAM" id="SSF54713">
    <property type="entry name" value="Elongation factor Ts (EF-Ts), dimerisation domain"/>
    <property type="match status" value="1"/>
</dbReference>
<comment type="caution">
    <text evidence="5">The sequence shown here is derived from an EMBL/GenBank/DDBJ whole genome shotgun (WGS) entry which is preliminary data.</text>
</comment>